<proteinExistence type="predicted"/>
<accession>A0A8V5GF51</accession>
<dbReference type="Proteomes" id="UP000694405">
    <property type="component" value="Chromosome 10"/>
</dbReference>
<name>A0A8V5GF51_MELUD</name>
<organism evidence="1 2">
    <name type="scientific">Melopsittacus undulatus</name>
    <name type="common">Budgerigar</name>
    <name type="synonym">Psittacus undulatus</name>
    <dbReference type="NCBI Taxonomy" id="13146"/>
    <lineage>
        <taxon>Eukaryota</taxon>
        <taxon>Metazoa</taxon>
        <taxon>Chordata</taxon>
        <taxon>Craniata</taxon>
        <taxon>Vertebrata</taxon>
        <taxon>Euteleostomi</taxon>
        <taxon>Archelosauria</taxon>
        <taxon>Archosauria</taxon>
        <taxon>Dinosauria</taxon>
        <taxon>Saurischia</taxon>
        <taxon>Theropoda</taxon>
        <taxon>Coelurosauria</taxon>
        <taxon>Aves</taxon>
        <taxon>Neognathae</taxon>
        <taxon>Neoaves</taxon>
        <taxon>Telluraves</taxon>
        <taxon>Australaves</taxon>
        <taxon>Psittaciformes</taxon>
        <taxon>Psittaculidae</taxon>
        <taxon>Melopsittacus</taxon>
    </lineage>
</organism>
<dbReference type="AlphaFoldDB" id="A0A8V5GF51"/>
<reference evidence="1" key="2">
    <citation type="submission" date="2025-08" db="UniProtKB">
        <authorList>
            <consortium name="Ensembl"/>
        </authorList>
    </citation>
    <scope>IDENTIFICATION</scope>
</reference>
<protein>
    <submittedName>
        <fullName evidence="1">Uncharacterized protein</fullName>
    </submittedName>
</protein>
<reference evidence="1" key="1">
    <citation type="submission" date="2020-03" db="EMBL/GenBank/DDBJ databases">
        <title>Melopsittacus undulatus (budgerigar) genome, bMelUnd1, maternal haplotype with Z.</title>
        <authorList>
            <person name="Gedman G."/>
            <person name="Mountcastle J."/>
            <person name="Haase B."/>
            <person name="Formenti G."/>
            <person name="Wright T."/>
            <person name="Apodaca J."/>
            <person name="Pelan S."/>
            <person name="Chow W."/>
            <person name="Rhie A."/>
            <person name="Howe K."/>
            <person name="Fedrigo O."/>
            <person name="Jarvis E.D."/>
        </authorList>
    </citation>
    <scope>NUCLEOTIDE SEQUENCE [LARGE SCALE GENOMIC DNA]</scope>
</reference>
<evidence type="ECO:0000313" key="1">
    <source>
        <dbReference type="Ensembl" id="ENSMUNP00000027962.1"/>
    </source>
</evidence>
<sequence length="105" mass="11153">MSNAACANQMLSEMTSSVSCGVTPSLCAGREGKRRGTCSTGQLILCWCFCEQKRGFVVPVLPIVPSVMCCHNPLASVHVGRPRLGNPSHANPRGRRAASIPSDLK</sequence>
<evidence type="ECO:0000313" key="2">
    <source>
        <dbReference type="Proteomes" id="UP000694405"/>
    </source>
</evidence>
<reference evidence="1" key="3">
    <citation type="submission" date="2025-09" db="UniProtKB">
        <authorList>
            <consortium name="Ensembl"/>
        </authorList>
    </citation>
    <scope>IDENTIFICATION</scope>
</reference>
<dbReference type="Ensembl" id="ENSMUNT00000030622.1">
    <property type="protein sequence ID" value="ENSMUNP00000027962.1"/>
    <property type="gene ID" value="ENSMUNG00000017068.1"/>
</dbReference>
<keyword evidence="2" id="KW-1185">Reference proteome</keyword>